<sequence>MAIDYGLKYDKYQVISGSAYLFRSGAIADSSTAISASSNQIIAITCSANFNNRLTKLTSVNANATITITSGSSNKENLQNDTKLILRYYSGSKLPTDRIVSSSESTLDHLLGGIGTNVSFIDIPLLNDDDSFTVAYKTVRALTASVGHNRTFKAALVDDGSTFQPSSSLGENMTIGSSFRIRSSPTYTLPNDYLLSSSGFFTITSLNSGSVATPDFSGTEVQVDGMQVGTSLMVGGGSGSQAFAHNLIQTGSGLLNQEFFEGFPIPTSSSIGLTLDPEDKTSGVVTGSGETRLYLSSSGRVGINTVDPITDVDIRANEFQIQRTQERRGLRINPEGNIESFDKTAGTATTGSEFILNYSRGVTITKVLLEEFDNRAVSYDDDAAAVDAFNGFSVKEQNRILQLAEASGFITPPSVGDTIGSIRWVTESGSAEALGKRTAGEQANIKAVVNTVGDTGVSSDLVFGLASQTGGAAQVMVLDGSGVHQLTGSIIVTGDIQATSLNVTSITSSIVTSSIVQTYGSNIFGDAASDSQTFNGDITASGDISSSGTITAATFNLGGGSLSTTNITASGLIRSSGSIVHGNVSASGNIVASGFISASGRLQTLSHITASGNISSSGNIIGTINGGKF</sequence>
<reference evidence="1" key="1">
    <citation type="submission" date="2016-10" db="EMBL/GenBank/DDBJ databases">
        <authorList>
            <person name="Varghese N."/>
        </authorList>
    </citation>
    <scope>NUCLEOTIDE SEQUENCE</scope>
</reference>
<protein>
    <submittedName>
        <fullName evidence="1">Uncharacterized protein</fullName>
    </submittedName>
</protein>
<reference evidence="1" key="2">
    <citation type="journal article" date="2017" name="Nat. Commun.">
        <title>Single-virus genomics reveals hidden cosmopolitan and abundant viruses.</title>
        <authorList>
            <person name="Martinez-Hernandez F."/>
            <person name="Fornas O."/>
            <person name="Lluesma Gomez M."/>
            <person name="Bolduc B."/>
            <person name="de la Cruz Pena M.J."/>
            <person name="Martinez J.M."/>
            <person name="Anton J."/>
            <person name="Gasol J.M."/>
            <person name="Rosselli R."/>
            <person name="Rodriguez-Valera F."/>
            <person name="Sullivan M.B."/>
            <person name="Acinas S.G."/>
            <person name="Martinez-Garcia M."/>
        </authorList>
    </citation>
    <scope>NUCLEOTIDE SEQUENCE</scope>
</reference>
<evidence type="ECO:0000313" key="1">
    <source>
        <dbReference type="EMBL" id="ASF00034.1"/>
    </source>
</evidence>
<dbReference type="EMBL" id="KY052811">
    <property type="protein sequence ID" value="ASF00034.1"/>
    <property type="molecule type" value="Genomic_DNA"/>
</dbReference>
<proteinExistence type="predicted"/>
<accession>A0A218ML78</accession>
<name>A0A218ML78_9VIRU</name>
<organism evidence="1">
    <name type="scientific">uncultured virus</name>
    <dbReference type="NCBI Taxonomy" id="340016"/>
    <lineage>
        <taxon>Viruses</taxon>
        <taxon>environmental samples</taxon>
    </lineage>
</organism>